<evidence type="ECO:0000313" key="3">
    <source>
        <dbReference type="EMBL" id="KAJ7217055.1"/>
    </source>
</evidence>
<feature type="region of interest" description="Disordered" evidence="1">
    <location>
        <begin position="54"/>
        <end position="97"/>
    </location>
</feature>
<reference evidence="2" key="1">
    <citation type="submission" date="2023-03" db="EMBL/GenBank/DDBJ databases">
        <title>Massive genome expansion in bonnet fungi (Mycena s.s.) driven by repeated elements and novel gene families across ecological guilds.</title>
        <authorList>
            <consortium name="Lawrence Berkeley National Laboratory"/>
            <person name="Harder C.B."/>
            <person name="Miyauchi S."/>
            <person name="Viragh M."/>
            <person name="Kuo A."/>
            <person name="Thoen E."/>
            <person name="Andreopoulos B."/>
            <person name="Lu D."/>
            <person name="Skrede I."/>
            <person name="Drula E."/>
            <person name="Henrissat B."/>
            <person name="Morin E."/>
            <person name="Kohler A."/>
            <person name="Barry K."/>
            <person name="LaButti K."/>
            <person name="Morin E."/>
            <person name="Salamov A."/>
            <person name="Lipzen A."/>
            <person name="Mereny Z."/>
            <person name="Hegedus B."/>
            <person name="Baldrian P."/>
            <person name="Stursova M."/>
            <person name="Weitz H."/>
            <person name="Taylor A."/>
            <person name="Grigoriev I.V."/>
            <person name="Nagy L.G."/>
            <person name="Martin F."/>
            <person name="Kauserud H."/>
        </authorList>
    </citation>
    <scope>NUCLEOTIDE SEQUENCE</scope>
    <source>
        <strain evidence="2">9144</strain>
    </source>
</reference>
<dbReference type="EMBL" id="JARJCW010000078">
    <property type="protein sequence ID" value="KAJ7197406.1"/>
    <property type="molecule type" value="Genomic_DNA"/>
</dbReference>
<evidence type="ECO:0000313" key="2">
    <source>
        <dbReference type="EMBL" id="KAJ7197406.1"/>
    </source>
</evidence>
<comment type="caution">
    <text evidence="2">The sequence shown here is derived from an EMBL/GenBank/DDBJ whole genome shotgun (WGS) entry which is preliminary data.</text>
</comment>
<gene>
    <name evidence="3" type="ORF">GGX14DRAFT_561572</name>
    <name evidence="2" type="ORF">GGX14DRAFT_574190</name>
</gene>
<name>A0AAD6Y758_9AGAR</name>
<sequence>MNERRHLPGRSRQGDTLSPPAWCFARPAGRTYPPACPTTAPTFFRPPCLPARPLSLPDRPQVSARPASSRKVSASLHKARKSPQGPQVPARPASPRKACKPLQALSTYYARCLLHLPARCLSTHPPTALLAVPACSINRNIFKALVHPAGGACAPHSHASALSRTPQRKLVNLVWMHGENVPPARHAGHPQVHARVPARRCRAPVHEHNSAPPRVHYGGMGTALRRRRPSLTAAAAWCQSLFVVYDTILSYRDLQYIYELL</sequence>
<dbReference type="AlphaFoldDB" id="A0AAD6Y758"/>
<keyword evidence="4" id="KW-1185">Reference proteome</keyword>
<evidence type="ECO:0000256" key="1">
    <source>
        <dbReference type="SAM" id="MobiDB-lite"/>
    </source>
</evidence>
<evidence type="ECO:0000313" key="4">
    <source>
        <dbReference type="Proteomes" id="UP001219525"/>
    </source>
</evidence>
<dbReference type="EMBL" id="JARJCW010000014">
    <property type="protein sequence ID" value="KAJ7217055.1"/>
    <property type="molecule type" value="Genomic_DNA"/>
</dbReference>
<protein>
    <submittedName>
        <fullName evidence="2">Uncharacterized protein</fullName>
    </submittedName>
</protein>
<organism evidence="2 4">
    <name type="scientific">Mycena pura</name>
    <dbReference type="NCBI Taxonomy" id="153505"/>
    <lineage>
        <taxon>Eukaryota</taxon>
        <taxon>Fungi</taxon>
        <taxon>Dikarya</taxon>
        <taxon>Basidiomycota</taxon>
        <taxon>Agaricomycotina</taxon>
        <taxon>Agaricomycetes</taxon>
        <taxon>Agaricomycetidae</taxon>
        <taxon>Agaricales</taxon>
        <taxon>Marasmiineae</taxon>
        <taxon>Mycenaceae</taxon>
        <taxon>Mycena</taxon>
    </lineage>
</organism>
<dbReference type="Proteomes" id="UP001219525">
    <property type="component" value="Unassembled WGS sequence"/>
</dbReference>
<feature type="region of interest" description="Disordered" evidence="1">
    <location>
        <begin position="1"/>
        <end position="22"/>
    </location>
</feature>
<accession>A0AAD6Y758</accession>
<proteinExistence type="predicted"/>